<dbReference type="InterPro" id="IPR041018">
    <property type="entry name" value="ADPRTs_Tse2"/>
</dbReference>
<name>A0A9W9WM98_9EURO</name>
<sequence length="205" mass="23835">MLQNILRHVQGPGLSISRVSRHSNFPASLYQFQVHRDSRLYDRALKQDDWEYEDGVEVSADGLVHPNITADFSNGAIFMPNTHYMQEVTRRSNDYYLEDVESGKPAAEAHYLCIPKGTIIPKSLILFREHTSRFSLQPAHPMSLDSMLFGGLWEKKKLTYGKKALNKILSQFYLDFGRVFNPDAWLDMNPYHEAFSDHEEEWMNY</sequence>
<reference evidence="2" key="2">
    <citation type="journal article" date="2023" name="IMA Fungus">
        <title>Comparative genomic study of the Penicillium genus elucidates a diverse pangenome and 15 lateral gene transfer events.</title>
        <authorList>
            <person name="Petersen C."/>
            <person name="Sorensen T."/>
            <person name="Nielsen M.R."/>
            <person name="Sondergaard T.E."/>
            <person name="Sorensen J.L."/>
            <person name="Fitzpatrick D.A."/>
            <person name="Frisvad J.C."/>
            <person name="Nielsen K.L."/>
        </authorList>
    </citation>
    <scope>NUCLEOTIDE SEQUENCE</scope>
    <source>
        <strain evidence="2">IBT 17660</strain>
    </source>
</reference>
<dbReference type="Proteomes" id="UP001147760">
    <property type="component" value="Unassembled WGS sequence"/>
</dbReference>
<comment type="caution">
    <text evidence="2">The sequence shown here is derived from an EMBL/GenBank/DDBJ whole genome shotgun (WGS) entry which is preliminary data.</text>
</comment>
<feature type="domain" description="Tse2 ADP-ribosyltransferase toxin" evidence="1">
    <location>
        <begin position="28"/>
        <end position="185"/>
    </location>
</feature>
<proteinExistence type="predicted"/>
<evidence type="ECO:0000313" key="3">
    <source>
        <dbReference type="Proteomes" id="UP001147760"/>
    </source>
</evidence>
<protein>
    <recommendedName>
        <fullName evidence="1">Tse2 ADP-ribosyltransferase toxin domain-containing protein</fullName>
    </recommendedName>
</protein>
<gene>
    <name evidence="2" type="ORF">N7530_007423</name>
</gene>
<dbReference type="OrthoDB" id="10266325at2759"/>
<organism evidence="2 3">
    <name type="scientific">Penicillium desertorum</name>
    <dbReference type="NCBI Taxonomy" id="1303715"/>
    <lineage>
        <taxon>Eukaryota</taxon>
        <taxon>Fungi</taxon>
        <taxon>Dikarya</taxon>
        <taxon>Ascomycota</taxon>
        <taxon>Pezizomycotina</taxon>
        <taxon>Eurotiomycetes</taxon>
        <taxon>Eurotiomycetidae</taxon>
        <taxon>Eurotiales</taxon>
        <taxon>Aspergillaceae</taxon>
        <taxon>Penicillium</taxon>
    </lineage>
</organism>
<reference evidence="2" key="1">
    <citation type="submission" date="2022-12" db="EMBL/GenBank/DDBJ databases">
        <authorList>
            <person name="Petersen C."/>
        </authorList>
    </citation>
    <scope>NUCLEOTIDE SEQUENCE</scope>
    <source>
        <strain evidence="2">IBT 17660</strain>
    </source>
</reference>
<evidence type="ECO:0000313" key="2">
    <source>
        <dbReference type="EMBL" id="KAJ5470066.1"/>
    </source>
</evidence>
<accession>A0A9W9WM98</accession>
<dbReference type="Pfam" id="PF18648">
    <property type="entry name" value="ADPRTs_Tse2"/>
    <property type="match status" value="1"/>
</dbReference>
<dbReference type="EMBL" id="JAPWDO010000005">
    <property type="protein sequence ID" value="KAJ5470066.1"/>
    <property type="molecule type" value="Genomic_DNA"/>
</dbReference>
<dbReference type="AlphaFoldDB" id="A0A9W9WM98"/>
<keyword evidence="3" id="KW-1185">Reference proteome</keyword>
<evidence type="ECO:0000259" key="1">
    <source>
        <dbReference type="Pfam" id="PF18648"/>
    </source>
</evidence>